<evidence type="ECO:0000313" key="1">
    <source>
        <dbReference type="EMBL" id="SFW78124.1"/>
    </source>
</evidence>
<gene>
    <name evidence="1" type="ORF">SAMN05661012_04582</name>
</gene>
<name>A0A1K1S215_9BACT</name>
<dbReference type="CDD" id="cd06462">
    <property type="entry name" value="Peptidase_S24_S26"/>
    <property type="match status" value="1"/>
</dbReference>
<organism evidence="1 2">
    <name type="scientific">Chitinophaga sancti</name>
    <dbReference type="NCBI Taxonomy" id="1004"/>
    <lineage>
        <taxon>Bacteria</taxon>
        <taxon>Pseudomonadati</taxon>
        <taxon>Bacteroidota</taxon>
        <taxon>Chitinophagia</taxon>
        <taxon>Chitinophagales</taxon>
        <taxon>Chitinophagaceae</taxon>
        <taxon>Chitinophaga</taxon>
    </lineage>
</organism>
<evidence type="ECO:0000313" key="2">
    <source>
        <dbReference type="Proteomes" id="UP000183788"/>
    </source>
</evidence>
<dbReference type="STRING" id="1004.SAMN05661012_04582"/>
<reference evidence="1 2" key="1">
    <citation type="submission" date="2016-11" db="EMBL/GenBank/DDBJ databases">
        <authorList>
            <person name="Jaros S."/>
            <person name="Januszkiewicz K."/>
            <person name="Wedrychowicz H."/>
        </authorList>
    </citation>
    <scope>NUCLEOTIDE SEQUENCE [LARGE SCALE GENOMIC DNA]</scope>
    <source>
        <strain evidence="1 2">DSM 784</strain>
    </source>
</reference>
<proteinExistence type="predicted"/>
<sequence length="117" mass="13485">MDIWASKFRNMNKFERLKSELLQHGTGKMKAFGSSMLPILKSGSNLTFVKADVYKIGDIVFCKVKGRYIDAHKVIKIDAHKGYLIANNHGHENGWTRIVYGKVVQGEYQHRVIYRNE</sequence>
<dbReference type="EMBL" id="FPIZ01000016">
    <property type="protein sequence ID" value="SFW78124.1"/>
    <property type="molecule type" value="Genomic_DNA"/>
</dbReference>
<protein>
    <submittedName>
        <fullName evidence="1">Uncharacterized protein</fullName>
    </submittedName>
</protein>
<dbReference type="AlphaFoldDB" id="A0A1K1S215"/>
<accession>A0A1K1S215</accession>
<dbReference type="Proteomes" id="UP000183788">
    <property type="component" value="Unassembled WGS sequence"/>
</dbReference>